<keyword evidence="5 9" id="KW-0862">Zinc</keyword>
<organism evidence="11 12">
    <name type="scientific">Perilla frutescens var. hirtella</name>
    <name type="common">Perilla citriodora</name>
    <name type="synonym">Perilla setoyensis</name>
    <dbReference type="NCBI Taxonomy" id="608512"/>
    <lineage>
        <taxon>Eukaryota</taxon>
        <taxon>Viridiplantae</taxon>
        <taxon>Streptophyta</taxon>
        <taxon>Embryophyta</taxon>
        <taxon>Tracheophyta</taxon>
        <taxon>Spermatophyta</taxon>
        <taxon>Magnoliopsida</taxon>
        <taxon>eudicotyledons</taxon>
        <taxon>Gunneridae</taxon>
        <taxon>Pentapetalae</taxon>
        <taxon>asterids</taxon>
        <taxon>lamiids</taxon>
        <taxon>Lamiales</taxon>
        <taxon>Lamiaceae</taxon>
        <taxon>Nepetoideae</taxon>
        <taxon>Elsholtzieae</taxon>
        <taxon>Perilla</taxon>
    </lineage>
</organism>
<dbReference type="Pfam" id="PF00413">
    <property type="entry name" value="Peptidase_M10"/>
    <property type="match status" value="1"/>
</dbReference>
<feature type="binding site" evidence="9">
    <location>
        <position position="142"/>
    </location>
    <ligand>
        <name>Ca(2+)</name>
        <dbReference type="ChEBI" id="CHEBI:29108"/>
        <label>3</label>
    </ligand>
</feature>
<name>A0AAD4P2J4_PERFH</name>
<evidence type="ECO:0000256" key="9">
    <source>
        <dbReference type="PIRSR" id="PIRSR621190-2"/>
    </source>
</evidence>
<feature type="domain" description="Peptidase metallopeptidase" evidence="10">
    <location>
        <begin position="53"/>
        <end position="211"/>
    </location>
</feature>
<keyword evidence="3" id="KW-0732">Signal</keyword>
<comment type="cofactor">
    <cofactor evidence="9">
        <name>Zn(2+)</name>
        <dbReference type="ChEBI" id="CHEBI:29105"/>
    </cofactor>
    <text evidence="9">Binds 2 Zn(2+) ions per subunit.</text>
</comment>
<dbReference type="GO" id="GO:0030198">
    <property type="term" value="P:extracellular matrix organization"/>
    <property type="evidence" value="ECO:0007669"/>
    <property type="project" value="TreeGrafter"/>
</dbReference>
<feature type="binding site" evidence="9">
    <location>
        <position position="176"/>
    </location>
    <ligand>
        <name>Zn(2+)</name>
        <dbReference type="ChEBI" id="CHEBI:29105"/>
        <label>2</label>
        <note>catalytic</note>
    </ligand>
</feature>
<evidence type="ECO:0000256" key="1">
    <source>
        <dbReference type="ARBA" id="ARBA00022670"/>
    </source>
</evidence>
<dbReference type="CDD" id="cd04278">
    <property type="entry name" value="ZnMc_MMP"/>
    <property type="match status" value="1"/>
</dbReference>
<dbReference type="AlphaFoldDB" id="A0AAD4P2J4"/>
<dbReference type="InterPro" id="IPR024079">
    <property type="entry name" value="MetalloPept_cat_dom_sf"/>
</dbReference>
<keyword evidence="12" id="KW-1185">Reference proteome</keyword>
<dbReference type="InterPro" id="IPR021190">
    <property type="entry name" value="Pept_M10A"/>
</dbReference>
<feature type="binding site" evidence="9">
    <location>
        <position position="123"/>
    </location>
    <ligand>
        <name>Ca(2+)</name>
        <dbReference type="ChEBI" id="CHEBI:29108"/>
        <label>3</label>
    </ligand>
</feature>
<dbReference type="GO" id="GO:0008270">
    <property type="term" value="F:zinc ion binding"/>
    <property type="evidence" value="ECO:0007669"/>
    <property type="project" value="InterPro"/>
</dbReference>
<evidence type="ECO:0000256" key="7">
    <source>
        <dbReference type="ARBA" id="ARBA00023145"/>
    </source>
</evidence>
<dbReference type="EMBL" id="SDAM02000556">
    <property type="protein sequence ID" value="KAH6823796.1"/>
    <property type="molecule type" value="Genomic_DNA"/>
</dbReference>
<dbReference type="Gene3D" id="3.40.390.10">
    <property type="entry name" value="Collagenase (Catalytic Domain)"/>
    <property type="match status" value="1"/>
</dbReference>
<feature type="binding site" evidence="9">
    <location>
        <position position="145"/>
    </location>
    <ligand>
        <name>Ca(2+)</name>
        <dbReference type="ChEBI" id="CHEBI:29108"/>
        <label>1</label>
    </ligand>
</feature>
<keyword evidence="1" id="KW-0645">Protease</keyword>
<keyword evidence="4" id="KW-0378">Hydrolase</keyword>
<keyword evidence="7" id="KW-0865">Zymogen</keyword>
<evidence type="ECO:0000313" key="11">
    <source>
        <dbReference type="EMBL" id="KAH6823796.1"/>
    </source>
</evidence>
<feature type="binding site" evidence="9">
    <location>
        <position position="122"/>
    </location>
    <ligand>
        <name>Ca(2+)</name>
        <dbReference type="ChEBI" id="CHEBI:29108"/>
        <label>3</label>
    </ligand>
</feature>
<feature type="binding site" evidence="9">
    <location>
        <position position="130"/>
    </location>
    <ligand>
        <name>Zn(2+)</name>
        <dbReference type="ChEBI" id="CHEBI:29105"/>
        <label>1</label>
    </ligand>
</feature>
<reference evidence="11 12" key="1">
    <citation type="journal article" date="2021" name="Nat. Commun.">
        <title>Incipient diploidization of the medicinal plant Perilla within 10,000 years.</title>
        <authorList>
            <person name="Zhang Y."/>
            <person name="Shen Q."/>
            <person name="Leng L."/>
            <person name="Zhang D."/>
            <person name="Chen S."/>
            <person name="Shi Y."/>
            <person name="Ning Z."/>
            <person name="Chen S."/>
        </authorList>
    </citation>
    <scope>NUCLEOTIDE SEQUENCE [LARGE SCALE GENOMIC DNA]</scope>
    <source>
        <strain evidence="12">cv. PC099</strain>
    </source>
</reference>
<evidence type="ECO:0000256" key="8">
    <source>
        <dbReference type="PIRSR" id="PIRSR621190-1"/>
    </source>
</evidence>
<comment type="caution">
    <text evidence="11">The sequence shown here is derived from an EMBL/GenBank/DDBJ whole genome shotgun (WGS) entry which is preliminary data.</text>
</comment>
<sequence length="213" mass="24103">MPTGTLDAETISQMKTPRCGVPDIINGTNYMQPRRKNNTRESSSHYAFFSNNRVFKWDKFNLTYKLLGADFPEFAKLPIEVALEKWGDVSEFIFSEEKRDFVGGDVNIGFYRGDHGDGFSFDGRGGVLAHAYAPSDGRLHFDLDEDWFSDYPKSLDSHSIDTVALHEIGHILGLGHSAQHAAVMYPTIRPRQIKIALDADDIEGIQELYDFDY</sequence>
<evidence type="ECO:0000259" key="10">
    <source>
        <dbReference type="SMART" id="SM00235"/>
    </source>
</evidence>
<dbReference type="GO" id="GO:0006508">
    <property type="term" value="P:proteolysis"/>
    <property type="evidence" value="ECO:0007669"/>
    <property type="project" value="UniProtKB-KW"/>
</dbReference>
<dbReference type="GO" id="GO:0004222">
    <property type="term" value="F:metalloendopeptidase activity"/>
    <property type="evidence" value="ECO:0007669"/>
    <property type="project" value="InterPro"/>
</dbReference>
<keyword evidence="6" id="KW-0482">Metalloprotease</keyword>
<dbReference type="InterPro" id="IPR006026">
    <property type="entry name" value="Peptidase_Metallo"/>
</dbReference>
<feature type="binding site" evidence="9">
    <location>
        <position position="105"/>
    </location>
    <ligand>
        <name>Ca(2+)</name>
        <dbReference type="ChEBI" id="CHEBI:29108"/>
        <label>2</label>
    </ligand>
</feature>
<feature type="binding site" evidence="9">
    <location>
        <position position="70"/>
    </location>
    <ligand>
        <name>Ca(2+)</name>
        <dbReference type="ChEBI" id="CHEBI:29108"/>
        <label>1</label>
    </ligand>
</feature>
<accession>A0AAD4P2J4</accession>
<dbReference type="InterPro" id="IPR021158">
    <property type="entry name" value="Pept_M10A_Zn_BS"/>
</dbReference>
<gene>
    <name evidence="11" type="ORF">C2S53_004532</name>
</gene>
<dbReference type="GO" id="GO:0030574">
    <property type="term" value="P:collagen catabolic process"/>
    <property type="evidence" value="ECO:0007669"/>
    <property type="project" value="TreeGrafter"/>
</dbReference>
<dbReference type="GO" id="GO:0031012">
    <property type="term" value="C:extracellular matrix"/>
    <property type="evidence" value="ECO:0007669"/>
    <property type="project" value="InterPro"/>
</dbReference>
<comment type="cofactor">
    <cofactor evidence="9">
        <name>Ca(2+)</name>
        <dbReference type="ChEBI" id="CHEBI:29108"/>
    </cofactor>
    <text evidence="9">Can bind about 5 Ca(2+) ions per subunit.</text>
</comment>
<feature type="binding site" description="in inhibited form" evidence="9">
    <location>
        <position position="19"/>
    </location>
    <ligand>
        <name>Zn(2+)</name>
        <dbReference type="ChEBI" id="CHEBI:29105"/>
        <label>2</label>
        <note>catalytic</note>
    </ligand>
</feature>
<evidence type="ECO:0000256" key="2">
    <source>
        <dbReference type="ARBA" id="ARBA00022723"/>
    </source>
</evidence>
<dbReference type="PROSITE" id="PS00546">
    <property type="entry name" value="CYSTEINE_SWITCH"/>
    <property type="match status" value="1"/>
</dbReference>
<dbReference type="Proteomes" id="UP001190926">
    <property type="component" value="Unassembled WGS sequence"/>
</dbReference>
<dbReference type="InterPro" id="IPR036365">
    <property type="entry name" value="PGBD-like_sf"/>
</dbReference>
<feature type="binding site" evidence="9">
    <location>
        <position position="145"/>
    </location>
    <ligand>
        <name>Ca(2+)</name>
        <dbReference type="ChEBI" id="CHEBI:29108"/>
        <label>3</label>
    </ligand>
</feature>
<feature type="active site" evidence="8">
    <location>
        <position position="167"/>
    </location>
</feature>
<dbReference type="InterPro" id="IPR001818">
    <property type="entry name" value="Pept_M10_metallopeptidase"/>
</dbReference>
<dbReference type="PRINTS" id="PR00138">
    <property type="entry name" value="MATRIXIN"/>
</dbReference>
<keyword evidence="2 9" id="KW-0479">Metal-binding</keyword>
<feature type="binding site" evidence="9">
    <location>
        <position position="140"/>
    </location>
    <ligand>
        <name>Zn(2+)</name>
        <dbReference type="ChEBI" id="CHEBI:29105"/>
        <label>1</label>
    </ligand>
</feature>
<dbReference type="SUPFAM" id="SSF47090">
    <property type="entry name" value="PGBD-like"/>
    <property type="match status" value="1"/>
</dbReference>
<feature type="binding site" evidence="9">
    <location>
        <position position="117"/>
    </location>
    <ligand>
        <name>Zn(2+)</name>
        <dbReference type="ChEBI" id="CHEBI:29105"/>
        <label>1</label>
    </ligand>
</feature>
<evidence type="ECO:0000313" key="12">
    <source>
        <dbReference type="Proteomes" id="UP001190926"/>
    </source>
</evidence>
<evidence type="ECO:0000256" key="5">
    <source>
        <dbReference type="ARBA" id="ARBA00022833"/>
    </source>
</evidence>
<dbReference type="PANTHER" id="PTHR10201:SF213">
    <property type="entry name" value="METALLOENDOPROTEINASE 2-MMP-LIKE"/>
    <property type="match status" value="1"/>
</dbReference>
<dbReference type="SUPFAM" id="SSF55486">
    <property type="entry name" value="Metalloproteases ('zincins'), catalytic domain"/>
    <property type="match status" value="1"/>
</dbReference>
<evidence type="ECO:0000256" key="4">
    <source>
        <dbReference type="ARBA" id="ARBA00022801"/>
    </source>
</evidence>
<dbReference type="SMART" id="SM00235">
    <property type="entry name" value="ZnMc"/>
    <property type="match status" value="1"/>
</dbReference>
<dbReference type="InterPro" id="IPR033739">
    <property type="entry name" value="M10A_MMP"/>
</dbReference>
<feature type="binding site" evidence="9">
    <location>
        <position position="115"/>
    </location>
    <ligand>
        <name>Zn(2+)</name>
        <dbReference type="ChEBI" id="CHEBI:29105"/>
        <label>1</label>
    </ligand>
</feature>
<feature type="binding site" evidence="9">
    <location>
        <position position="184"/>
    </location>
    <ligand>
        <name>Zn(2+)</name>
        <dbReference type="ChEBI" id="CHEBI:29105"/>
        <label>2</label>
        <note>catalytic</note>
    </ligand>
</feature>
<feature type="binding site" evidence="9">
    <location>
        <position position="166"/>
    </location>
    <ligand>
        <name>Zn(2+)</name>
        <dbReference type="ChEBI" id="CHEBI:29105"/>
        <label>2</label>
        <note>catalytic</note>
    </ligand>
</feature>
<evidence type="ECO:0000256" key="3">
    <source>
        <dbReference type="ARBA" id="ARBA00022729"/>
    </source>
</evidence>
<protein>
    <recommendedName>
        <fullName evidence="10">Peptidase metallopeptidase domain-containing protein</fullName>
    </recommendedName>
</protein>
<proteinExistence type="predicted"/>
<dbReference type="PANTHER" id="PTHR10201">
    <property type="entry name" value="MATRIX METALLOPROTEINASE"/>
    <property type="match status" value="1"/>
</dbReference>
<feature type="binding site" evidence="9">
    <location>
        <position position="170"/>
    </location>
    <ligand>
        <name>Zn(2+)</name>
        <dbReference type="ChEBI" id="CHEBI:29105"/>
        <label>2</label>
        <note>catalytic</note>
    </ligand>
</feature>
<keyword evidence="9" id="KW-0106">Calcium</keyword>
<evidence type="ECO:0000256" key="6">
    <source>
        <dbReference type="ARBA" id="ARBA00023049"/>
    </source>
</evidence>